<organism evidence="1 2">
    <name type="scientific">Coniosporium uncinatum</name>
    <dbReference type="NCBI Taxonomy" id="93489"/>
    <lineage>
        <taxon>Eukaryota</taxon>
        <taxon>Fungi</taxon>
        <taxon>Dikarya</taxon>
        <taxon>Ascomycota</taxon>
        <taxon>Pezizomycotina</taxon>
        <taxon>Dothideomycetes</taxon>
        <taxon>Dothideomycetes incertae sedis</taxon>
        <taxon>Coniosporium</taxon>
    </lineage>
</organism>
<name>A0ACC3DLY4_9PEZI</name>
<reference evidence="1" key="1">
    <citation type="submission" date="2024-09" db="EMBL/GenBank/DDBJ databases">
        <title>Black Yeasts Isolated from many extreme environments.</title>
        <authorList>
            <person name="Coleine C."/>
            <person name="Stajich J.E."/>
            <person name="Selbmann L."/>
        </authorList>
    </citation>
    <scope>NUCLEOTIDE SEQUENCE</scope>
    <source>
        <strain evidence="1">CCFEE 5737</strain>
    </source>
</reference>
<dbReference type="EMBL" id="JAWDJW010002673">
    <property type="protein sequence ID" value="KAK3077613.1"/>
    <property type="molecule type" value="Genomic_DNA"/>
</dbReference>
<proteinExistence type="predicted"/>
<keyword evidence="2" id="KW-1185">Reference proteome</keyword>
<gene>
    <name evidence="1" type="ORF">LTS18_009771</name>
</gene>
<evidence type="ECO:0000313" key="2">
    <source>
        <dbReference type="Proteomes" id="UP001186974"/>
    </source>
</evidence>
<evidence type="ECO:0000313" key="1">
    <source>
        <dbReference type="EMBL" id="KAK3077613.1"/>
    </source>
</evidence>
<dbReference type="Proteomes" id="UP001186974">
    <property type="component" value="Unassembled WGS sequence"/>
</dbReference>
<protein>
    <submittedName>
        <fullName evidence="1">Uncharacterized protein</fullName>
    </submittedName>
</protein>
<sequence length="313" mass="34212">MKLILSTSNVMSNSPSIIRRGNERSNTELTSSLRTNFKTAASSRENSNSSHTFWTKRAESGESLSIPSVDFSQTGLSEERSQYDITVKLFYLPSVSPERRCAHTRHAIELVLKELHIDNIDLLIVSYPGIAFDADDEDSSDPDSPPDEVDGIREGGSGSESGLGVEDIDTMIKTWQTLETLVDEGTIGKIGLSEFGSARLEKFLEKARIKPGVDQINVRDCCVVPRPLIMFAKEKGIELLTHNDCTNILPTGTLRELLGPAPAGVGVLASTGNKENGLKGDVEPQWVVKYTAVVKDRGVVENKGYFAVAELKE</sequence>
<accession>A0ACC3DLY4</accession>
<comment type="caution">
    <text evidence="1">The sequence shown here is derived from an EMBL/GenBank/DDBJ whole genome shotgun (WGS) entry which is preliminary data.</text>
</comment>